<dbReference type="InterPro" id="IPR018228">
    <property type="entry name" value="DNase_TatD-rel_CS"/>
</dbReference>
<dbReference type="OrthoDB" id="9810005at2"/>
<protein>
    <submittedName>
        <fullName evidence="5">TatD DNase family protein</fullName>
    </submittedName>
</protein>
<dbReference type="GO" id="GO:0005829">
    <property type="term" value="C:cytosol"/>
    <property type="evidence" value="ECO:0007669"/>
    <property type="project" value="TreeGrafter"/>
</dbReference>
<evidence type="ECO:0000256" key="3">
    <source>
        <dbReference type="ARBA" id="ARBA00022801"/>
    </source>
</evidence>
<name>A0A1G9N360_9BACT</name>
<sequence length="266" mass="28612">MKKLDPYLFDTHVHLDRAPLSERLKPEIEAARAAGVGQFLVPGVAPTAWAGLMETVATIPGALAAPGVHPQAAANWNAQTQSALEALLHKPAVVAVGEIGLDSLLPAPGAQVQEAALRGQLRLAREAELPVLIHCRKAMGRLLEILREEQAHQVGGILHAYAGSIESALQAVDLGFAIGFGGTLTYPNARRAPEVLKALPAEWIVLETDAPDIAPHPHRGESNRPEWLSLIAAEVARIRNWSLAETARITTQNAQRILHRPEKTDN</sequence>
<dbReference type="Gene3D" id="3.20.20.140">
    <property type="entry name" value="Metal-dependent hydrolases"/>
    <property type="match status" value="1"/>
</dbReference>
<feature type="binding site" evidence="4">
    <location>
        <position position="12"/>
    </location>
    <ligand>
        <name>a divalent metal cation</name>
        <dbReference type="ChEBI" id="CHEBI:60240"/>
        <label>1</label>
    </ligand>
</feature>
<dbReference type="EMBL" id="FNGU01000002">
    <property type="protein sequence ID" value="SDL80305.1"/>
    <property type="molecule type" value="Genomic_DNA"/>
</dbReference>
<reference evidence="5 6" key="1">
    <citation type="submission" date="2016-10" db="EMBL/GenBank/DDBJ databases">
        <authorList>
            <person name="de Groot N.N."/>
        </authorList>
    </citation>
    <scope>NUCLEOTIDE SEQUENCE [LARGE SCALE GENOMIC DNA]</scope>
    <source>
        <strain evidence="5 6">DSM 17813</strain>
    </source>
</reference>
<accession>A0A1G9N360</accession>
<keyword evidence="2 4" id="KW-0479">Metal-binding</keyword>
<evidence type="ECO:0000256" key="4">
    <source>
        <dbReference type="PIRSR" id="PIRSR005902-1"/>
    </source>
</evidence>
<dbReference type="PANTHER" id="PTHR46124">
    <property type="entry name" value="D-AMINOACYL-TRNA DEACYLASE"/>
    <property type="match status" value="1"/>
</dbReference>
<dbReference type="InterPro" id="IPR001130">
    <property type="entry name" value="TatD-like"/>
</dbReference>
<evidence type="ECO:0000313" key="5">
    <source>
        <dbReference type="EMBL" id="SDL80305.1"/>
    </source>
</evidence>
<feature type="binding site" evidence="4">
    <location>
        <position position="14"/>
    </location>
    <ligand>
        <name>a divalent metal cation</name>
        <dbReference type="ChEBI" id="CHEBI:60240"/>
        <label>1</label>
    </ligand>
</feature>
<dbReference type="InterPro" id="IPR032466">
    <property type="entry name" value="Metal_Hydrolase"/>
</dbReference>
<gene>
    <name evidence="5" type="ORF">SAMN05660860_01318</name>
</gene>
<evidence type="ECO:0000313" key="6">
    <source>
        <dbReference type="Proteomes" id="UP000182146"/>
    </source>
</evidence>
<dbReference type="PROSITE" id="PS01091">
    <property type="entry name" value="TATD_3"/>
    <property type="match status" value="1"/>
</dbReference>
<dbReference type="CDD" id="cd01310">
    <property type="entry name" value="TatD_DNAse"/>
    <property type="match status" value="1"/>
</dbReference>
<keyword evidence="3" id="KW-0378">Hydrolase</keyword>
<feature type="binding site" evidence="4">
    <location>
        <position position="98"/>
    </location>
    <ligand>
        <name>a divalent metal cation</name>
        <dbReference type="ChEBI" id="CHEBI:60240"/>
        <label>1</label>
    </ligand>
</feature>
<proteinExistence type="inferred from homology"/>
<dbReference type="Pfam" id="PF01026">
    <property type="entry name" value="TatD_DNase"/>
    <property type="match status" value="1"/>
</dbReference>
<dbReference type="SUPFAM" id="SSF51556">
    <property type="entry name" value="Metallo-dependent hydrolases"/>
    <property type="match status" value="1"/>
</dbReference>
<dbReference type="AlphaFoldDB" id="A0A1G9N360"/>
<dbReference type="PANTHER" id="PTHR46124:SF3">
    <property type="entry name" value="HYDROLASE"/>
    <property type="match status" value="1"/>
</dbReference>
<dbReference type="PROSITE" id="PS01137">
    <property type="entry name" value="TATD_1"/>
    <property type="match status" value="1"/>
</dbReference>
<dbReference type="FunFam" id="3.20.20.140:FF:000005">
    <property type="entry name" value="TatD family hydrolase"/>
    <property type="match status" value="1"/>
</dbReference>
<evidence type="ECO:0000256" key="1">
    <source>
        <dbReference type="ARBA" id="ARBA00009275"/>
    </source>
</evidence>
<organism evidence="5 6">
    <name type="scientific">Geoalkalibacter ferrihydriticus</name>
    <dbReference type="NCBI Taxonomy" id="392333"/>
    <lineage>
        <taxon>Bacteria</taxon>
        <taxon>Pseudomonadati</taxon>
        <taxon>Thermodesulfobacteriota</taxon>
        <taxon>Desulfuromonadia</taxon>
        <taxon>Desulfuromonadales</taxon>
        <taxon>Geoalkalibacteraceae</taxon>
        <taxon>Geoalkalibacter</taxon>
    </lineage>
</organism>
<feature type="binding site" evidence="4">
    <location>
        <position position="209"/>
    </location>
    <ligand>
        <name>a divalent metal cation</name>
        <dbReference type="ChEBI" id="CHEBI:60240"/>
        <label>1</label>
    </ligand>
</feature>
<dbReference type="GO" id="GO:0016788">
    <property type="term" value="F:hydrolase activity, acting on ester bonds"/>
    <property type="evidence" value="ECO:0007669"/>
    <property type="project" value="InterPro"/>
</dbReference>
<dbReference type="RefSeq" id="WP_074669499.1">
    <property type="nucleotide sequence ID" value="NZ_FNGU01000002.1"/>
</dbReference>
<dbReference type="STRING" id="392333.SAMN05660860_01318"/>
<feature type="binding site" evidence="4">
    <location>
        <position position="134"/>
    </location>
    <ligand>
        <name>a divalent metal cation</name>
        <dbReference type="ChEBI" id="CHEBI:60240"/>
        <label>2</label>
    </ligand>
</feature>
<comment type="similarity">
    <text evidence="1">Belongs to the metallo-dependent hydrolases superfamily. TatD-type hydrolase family.</text>
</comment>
<feature type="binding site" evidence="4">
    <location>
        <position position="159"/>
    </location>
    <ligand>
        <name>a divalent metal cation</name>
        <dbReference type="ChEBI" id="CHEBI:60240"/>
        <label>2</label>
    </ligand>
</feature>
<dbReference type="Proteomes" id="UP000182146">
    <property type="component" value="Unassembled WGS sequence"/>
</dbReference>
<dbReference type="GO" id="GO:0046872">
    <property type="term" value="F:metal ion binding"/>
    <property type="evidence" value="ECO:0007669"/>
    <property type="project" value="UniProtKB-KW"/>
</dbReference>
<dbReference type="PIRSF" id="PIRSF005902">
    <property type="entry name" value="DNase_TatD"/>
    <property type="match status" value="1"/>
</dbReference>
<evidence type="ECO:0000256" key="2">
    <source>
        <dbReference type="ARBA" id="ARBA00022723"/>
    </source>
</evidence>